<dbReference type="GO" id="GO:0005524">
    <property type="term" value="F:ATP binding"/>
    <property type="evidence" value="ECO:0007669"/>
    <property type="project" value="UniProtKB-KW"/>
</dbReference>
<keyword evidence="8" id="KW-1185">Reference proteome</keyword>
<evidence type="ECO:0000313" key="7">
    <source>
        <dbReference type="EMBL" id="NML18016.1"/>
    </source>
</evidence>
<evidence type="ECO:0000256" key="3">
    <source>
        <dbReference type="ARBA" id="ARBA00022475"/>
    </source>
</evidence>
<dbReference type="PROSITE" id="PS50893">
    <property type="entry name" value="ABC_TRANSPORTER_2"/>
    <property type="match status" value="1"/>
</dbReference>
<dbReference type="EMBL" id="JABBFW010000026">
    <property type="protein sequence ID" value="NML18016.1"/>
    <property type="molecule type" value="Genomic_DNA"/>
</dbReference>
<keyword evidence="2" id="KW-0813">Transport</keyword>
<dbReference type="InterPro" id="IPR027417">
    <property type="entry name" value="P-loop_NTPase"/>
</dbReference>
<dbReference type="InterPro" id="IPR003593">
    <property type="entry name" value="AAA+_ATPase"/>
</dbReference>
<dbReference type="PROSITE" id="PS00211">
    <property type="entry name" value="ABC_TRANSPORTER_1"/>
    <property type="match status" value="1"/>
</dbReference>
<evidence type="ECO:0000256" key="4">
    <source>
        <dbReference type="ARBA" id="ARBA00022741"/>
    </source>
</evidence>
<dbReference type="PANTHER" id="PTHR43776">
    <property type="entry name" value="TRANSPORT ATP-BINDING PROTEIN"/>
    <property type="match status" value="1"/>
</dbReference>
<evidence type="ECO:0000256" key="2">
    <source>
        <dbReference type="ARBA" id="ARBA00022448"/>
    </source>
</evidence>
<evidence type="ECO:0000256" key="1">
    <source>
        <dbReference type="ARBA" id="ARBA00005417"/>
    </source>
</evidence>
<dbReference type="Pfam" id="PF08352">
    <property type="entry name" value="oligo_HPY"/>
    <property type="match status" value="1"/>
</dbReference>
<evidence type="ECO:0000313" key="8">
    <source>
        <dbReference type="Proteomes" id="UP000574067"/>
    </source>
</evidence>
<dbReference type="GO" id="GO:0015833">
    <property type="term" value="P:peptide transport"/>
    <property type="evidence" value="ECO:0007669"/>
    <property type="project" value="InterPro"/>
</dbReference>
<evidence type="ECO:0000256" key="5">
    <source>
        <dbReference type="ARBA" id="ARBA00022840"/>
    </source>
</evidence>
<dbReference type="InterPro" id="IPR003439">
    <property type="entry name" value="ABC_transporter-like_ATP-bd"/>
</dbReference>
<dbReference type="Pfam" id="PF00005">
    <property type="entry name" value="ABC_tran"/>
    <property type="match status" value="1"/>
</dbReference>
<dbReference type="InterPro" id="IPR050319">
    <property type="entry name" value="ABC_transp_ATP-bind"/>
</dbReference>
<dbReference type="SMART" id="SM00382">
    <property type="entry name" value="AAA"/>
    <property type="match status" value="1"/>
</dbReference>
<organism evidence="7 8">
    <name type="scientific">Azohydromonas caseinilytica</name>
    <dbReference type="NCBI Taxonomy" id="2728836"/>
    <lineage>
        <taxon>Bacteria</taxon>
        <taxon>Pseudomonadati</taxon>
        <taxon>Pseudomonadota</taxon>
        <taxon>Betaproteobacteria</taxon>
        <taxon>Burkholderiales</taxon>
        <taxon>Sphaerotilaceae</taxon>
        <taxon>Azohydromonas</taxon>
    </lineage>
</organism>
<dbReference type="Gene3D" id="3.40.50.300">
    <property type="entry name" value="P-loop containing nucleotide triphosphate hydrolases"/>
    <property type="match status" value="1"/>
</dbReference>
<dbReference type="PANTHER" id="PTHR43776:SF7">
    <property type="entry name" value="D,D-DIPEPTIDE TRANSPORT ATP-BINDING PROTEIN DDPF-RELATED"/>
    <property type="match status" value="1"/>
</dbReference>
<dbReference type="GO" id="GO:0016887">
    <property type="term" value="F:ATP hydrolysis activity"/>
    <property type="evidence" value="ECO:0007669"/>
    <property type="project" value="InterPro"/>
</dbReference>
<dbReference type="SUPFAM" id="SSF52540">
    <property type="entry name" value="P-loop containing nucleoside triphosphate hydrolases"/>
    <property type="match status" value="1"/>
</dbReference>
<feature type="domain" description="ABC transporter" evidence="6">
    <location>
        <begin position="6"/>
        <end position="257"/>
    </location>
</feature>
<dbReference type="GO" id="GO:0055085">
    <property type="term" value="P:transmembrane transport"/>
    <property type="evidence" value="ECO:0007669"/>
    <property type="project" value="UniProtKB-ARBA"/>
</dbReference>
<comment type="similarity">
    <text evidence="1">Belongs to the ABC transporter superfamily.</text>
</comment>
<comment type="caution">
    <text evidence="7">The sequence shown here is derived from an EMBL/GenBank/DDBJ whole genome shotgun (WGS) entry which is preliminary data.</text>
</comment>
<dbReference type="InterPro" id="IPR013563">
    <property type="entry name" value="Oligopep_ABC_C"/>
</dbReference>
<dbReference type="Proteomes" id="UP000574067">
    <property type="component" value="Unassembled WGS sequence"/>
</dbReference>
<proteinExistence type="inferred from homology"/>
<evidence type="ECO:0000259" key="6">
    <source>
        <dbReference type="PROSITE" id="PS50893"/>
    </source>
</evidence>
<keyword evidence="3" id="KW-0472">Membrane</keyword>
<keyword evidence="4" id="KW-0547">Nucleotide-binding</keyword>
<protein>
    <submittedName>
        <fullName evidence="7">ATP-binding cassette domain-containing protein</fullName>
    </submittedName>
</protein>
<keyword evidence="3" id="KW-1003">Cell membrane</keyword>
<keyword evidence="5 7" id="KW-0067">ATP-binding</keyword>
<name>A0A848FFU0_9BURK</name>
<dbReference type="CDD" id="cd03257">
    <property type="entry name" value="ABC_NikE_OppD_transporters"/>
    <property type="match status" value="1"/>
</dbReference>
<dbReference type="RefSeq" id="WP_169162919.1">
    <property type="nucleotide sequence ID" value="NZ_JABBFW010000026.1"/>
</dbReference>
<reference evidence="7 8" key="1">
    <citation type="submission" date="2020-04" db="EMBL/GenBank/DDBJ databases">
        <title>Azohydromonas sp. isolated from soil.</title>
        <authorList>
            <person name="Dahal R.H."/>
        </authorList>
    </citation>
    <scope>NUCLEOTIDE SEQUENCE [LARGE SCALE GENOMIC DNA]</scope>
    <source>
        <strain evidence="7 8">G-1-1-14</strain>
    </source>
</reference>
<gene>
    <name evidence="7" type="ORF">HHL10_23890</name>
</gene>
<dbReference type="NCBIfam" id="TIGR01727">
    <property type="entry name" value="oligo_HPY"/>
    <property type="match status" value="1"/>
</dbReference>
<dbReference type="InterPro" id="IPR017871">
    <property type="entry name" value="ABC_transporter-like_CS"/>
</dbReference>
<sequence length="326" mass="34878">MDEELLVIEGLCKRYPVRRPLWGRAGALLPAVDQVSLRLRRGRTLAVVGESGSGKSTLARLLLRLETPTAGRIRIAGEDGLADIAALPAAELYRRVQMVFQDPYGSLNPRRRVWEIVTTALAARGGQTRAALRQTAAALLREVGLGEEHLHAFPGALSGGQRQRVGIARALASRPRLLVLDEPLSALDLSIQAQVLNLLMALQRRLGLGYLFISHDLAVVRHVADEVAVMYAGQLVEWGPAAEVIAAPRHPYTRALVQSCLGLGPGRPASAPNEAALEPRLQPGCRFAPRCPGAQAHCRTAPPPLRALPAGGVACVQSTELQGALP</sequence>
<dbReference type="AlphaFoldDB" id="A0A848FFU0"/>
<accession>A0A848FFU0</accession>